<proteinExistence type="predicted"/>
<dbReference type="InterPro" id="IPR027443">
    <property type="entry name" value="IPNS-like_sf"/>
</dbReference>
<dbReference type="SUPFAM" id="SSF51197">
    <property type="entry name" value="Clavaminate synthase-like"/>
    <property type="match status" value="1"/>
</dbReference>
<gene>
    <name evidence="1" type="ORF">DSM5745_08085</name>
</gene>
<dbReference type="AlphaFoldDB" id="A0A3D8R9N6"/>
<dbReference type="STRING" id="1810919.A0A3D8R9N6"/>
<comment type="caution">
    <text evidence="1">The sequence shown here is derived from an EMBL/GenBank/DDBJ whole genome shotgun (WGS) entry which is preliminary data.</text>
</comment>
<evidence type="ECO:0000313" key="2">
    <source>
        <dbReference type="Proteomes" id="UP000256690"/>
    </source>
</evidence>
<dbReference type="GeneID" id="38118455"/>
<reference evidence="1 2" key="1">
    <citation type="journal article" date="2018" name="IMA Fungus">
        <title>IMA Genome-F 9: Draft genome sequence of Annulohypoxylon stygium, Aspergillus mulundensis, Berkeleyomyces basicola (syn. Thielaviopsis basicola), Ceratocystis smalleyi, two Cercospora beticola strains, Coleophoma cylindrospora, Fusarium fracticaudum, Phialophora cf. hyalina, and Morchella septimelata.</title>
        <authorList>
            <person name="Wingfield B.D."/>
            <person name="Bills G.F."/>
            <person name="Dong Y."/>
            <person name="Huang W."/>
            <person name="Nel W.J."/>
            <person name="Swalarsk-Parry B.S."/>
            <person name="Vaghefi N."/>
            <person name="Wilken P.M."/>
            <person name="An Z."/>
            <person name="de Beer Z.W."/>
            <person name="De Vos L."/>
            <person name="Chen L."/>
            <person name="Duong T.A."/>
            <person name="Gao Y."/>
            <person name="Hammerbacher A."/>
            <person name="Kikkert J.R."/>
            <person name="Li Y."/>
            <person name="Li H."/>
            <person name="Li K."/>
            <person name="Li Q."/>
            <person name="Liu X."/>
            <person name="Ma X."/>
            <person name="Naidoo K."/>
            <person name="Pethybridge S.J."/>
            <person name="Sun J."/>
            <person name="Steenkamp E.T."/>
            <person name="van der Nest M.A."/>
            <person name="van Wyk S."/>
            <person name="Wingfield M.J."/>
            <person name="Xiong C."/>
            <person name="Yue Q."/>
            <person name="Zhang X."/>
        </authorList>
    </citation>
    <scope>NUCLEOTIDE SEQUENCE [LARGE SCALE GENOMIC DNA]</scope>
    <source>
        <strain evidence="1 2">DSM 5745</strain>
    </source>
</reference>
<keyword evidence="2" id="KW-1185">Reference proteome</keyword>
<sequence>MEDVVVFNVGDLLARWSNDTIRSTVHQVVQPPVQSEGEVWPARLSKAFSAHANQDTFIEAIPGTFGVESEKRYEGRDYEWGVLFAEVKGYTLSSGWQ</sequence>
<evidence type="ECO:0008006" key="3">
    <source>
        <dbReference type="Google" id="ProtNLM"/>
    </source>
</evidence>
<dbReference type="RefSeq" id="XP_026601105.1">
    <property type="nucleotide sequence ID" value="XM_026750101.1"/>
</dbReference>
<dbReference type="EMBL" id="PVWQ01000010">
    <property type="protein sequence ID" value="RDW70574.1"/>
    <property type="molecule type" value="Genomic_DNA"/>
</dbReference>
<dbReference type="OrthoDB" id="288590at2759"/>
<dbReference type="Gene3D" id="2.60.120.330">
    <property type="entry name" value="B-lactam Antibiotic, Isopenicillin N Synthase, Chain"/>
    <property type="match status" value="1"/>
</dbReference>
<name>A0A3D8R9N6_9EURO</name>
<accession>A0A3D8R9N6</accession>
<evidence type="ECO:0000313" key="1">
    <source>
        <dbReference type="EMBL" id="RDW70574.1"/>
    </source>
</evidence>
<organism evidence="1 2">
    <name type="scientific">Aspergillus mulundensis</name>
    <dbReference type="NCBI Taxonomy" id="1810919"/>
    <lineage>
        <taxon>Eukaryota</taxon>
        <taxon>Fungi</taxon>
        <taxon>Dikarya</taxon>
        <taxon>Ascomycota</taxon>
        <taxon>Pezizomycotina</taxon>
        <taxon>Eurotiomycetes</taxon>
        <taxon>Eurotiomycetidae</taxon>
        <taxon>Eurotiales</taxon>
        <taxon>Aspergillaceae</taxon>
        <taxon>Aspergillus</taxon>
        <taxon>Aspergillus subgen. Nidulantes</taxon>
    </lineage>
</organism>
<protein>
    <recommendedName>
        <fullName evidence="3">Isopenicillin N synthase-like Fe(2+) 2OG dioxygenase domain-containing protein</fullName>
    </recommendedName>
</protein>
<dbReference type="Proteomes" id="UP000256690">
    <property type="component" value="Unassembled WGS sequence"/>
</dbReference>